<dbReference type="GO" id="GO:0003677">
    <property type="term" value="F:DNA binding"/>
    <property type="evidence" value="ECO:0007669"/>
    <property type="project" value="InterPro"/>
</dbReference>
<dbReference type="AlphaFoldDB" id="A0A1G2R1W0"/>
<feature type="domain" description="Transposase IS200-like" evidence="1">
    <location>
        <begin position="9"/>
        <end position="152"/>
    </location>
</feature>
<organism evidence="2 3">
    <name type="scientific">Candidatus Wildermuthbacteria bacterium RIFCSPHIGHO2_02_FULL_47_17</name>
    <dbReference type="NCBI Taxonomy" id="1802452"/>
    <lineage>
        <taxon>Bacteria</taxon>
        <taxon>Candidatus Wildermuthiibacteriota</taxon>
    </lineage>
</organism>
<reference evidence="2 3" key="1">
    <citation type="journal article" date="2016" name="Nat. Commun.">
        <title>Thousands of microbial genomes shed light on interconnected biogeochemical processes in an aquifer system.</title>
        <authorList>
            <person name="Anantharaman K."/>
            <person name="Brown C.T."/>
            <person name="Hug L.A."/>
            <person name="Sharon I."/>
            <person name="Castelle C.J."/>
            <person name="Probst A.J."/>
            <person name="Thomas B.C."/>
            <person name="Singh A."/>
            <person name="Wilkins M.J."/>
            <person name="Karaoz U."/>
            <person name="Brodie E.L."/>
            <person name="Williams K.H."/>
            <person name="Hubbard S.S."/>
            <person name="Banfield J.F."/>
        </authorList>
    </citation>
    <scope>NUCLEOTIDE SEQUENCE [LARGE SCALE GENOMIC DNA]</scope>
</reference>
<dbReference type="EMBL" id="MHTX01000050">
    <property type="protein sequence ID" value="OHA66865.1"/>
    <property type="molecule type" value="Genomic_DNA"/>
</dbReference>
<gene>
    <name evidence="2" type="ORF">A3D59_04155</name>
</gene>
<comment type="caution">
    <text evidence="2">The sequence shown here is derived from an EMBL/GenBank/DDBJ whole genome shotgun (WGS) entry which is preliminary data.</text>
</comment>
<dbReference type="GO" id="GO:0004803">
    <property type="term" value="F:transposase activity"/>
    <property type="evidence" value="ECO:0007669"/>
    <property type="project" value="InterPro"/>
</dbReference>
<dbReference type="Gene3D" id="3.30.70.1290">
    <property type="entry name" value="Transposase IS200-like"/>
    <property type="match status" value="1"/>
</dbReference>
<name>A0A1G2R1W0_9BACT</name>
<protein>
    <recommendedName>
        <fullName evidence="1">Transposase IS200-like domain-containing protein</fullName>
    </recommendedName>
</protein>
<evidence type="ECO:0000259" key="1">
    <source>
        <dbReference type="SMART" id="SM01321"/>
    </source>
</evidence>
<dbReference type="GO" id="GO:0006313">
    <property type="term" value="P:DNA transposition"/>
    <property type="evidence" value="ECO:0007669"/>
    <property type="project" value="InterPro"/>
</dbReference>
<dbReference type="PANTHER" id="PTHR34322:SF2">
    <property type="entry name" value="TRANSPOSASE IS200-LIKE DOMAIN-CONTAINING PROTEIN"/>
    <property type="match status" value="1"/>
</dbReference>
<dbReference type="InterPro" id="IPR036515">
    <property type="entry name" value="Transposase_17_sf"/>
</dbReference>
<evidence type="ECO:0000313" key="3">
    <source>
        <dbReference type="Proteomes" id="UP000179258"/>
    </source>
</evidence>
<sequence>MPIKRPQLIDNEIYHIVTRGVGDAVVFKNIDDYYRGIFSLYEFNTIRPVVIRERRKARLYAKKIKKEQISDTREPLVEILAFAFMPNHTHLLLRQVKHNGITNFMRKVGAGYAAYFNKKYDRKGHLFQGRFRAVHVKTNQQLQNVFIYIHANPLSLIEPKWREIGISNPGKAIKFLKEEYRWSSYQDYIGRKNFPSVTVRDFLSAAIGGEKACGKFIDGWIKYKGEFKNFHAVELE</sequence>
<proteinExistence type="predicted"/>
<dbReference type="SMART" id="SM01321">
    <property type="entry name" value="Y1_Tnp"/>
    <property type="match status" value="1"/>
</dbReference>
<dbReference type="SUPFAM" id="SSF143422">
    <property type="entry name" value="Transposase IS200-like"/>
    <property type="match status" value="1"/>
</dbReference>
<dbReference type="InterPro" id="IPR002686">
    <property type="entry name" value="Transposase_17"/>
</dbReference>
<dbReference type="PANTHER" id="PTHR34322">
    <property type="entry name" value="TRANSPOSASE, Y1_TNP DOMAIN-CONTAINING"/>
    <property type="match status" value="1"/>
</dbReference>
<evidence type="ECO:0000313" key="2">
    <source>
        <dbReference type="EMBL" id="OHA66865.1"/>
    </source>
</evidence>
<dbReference type="Pfam" id="PF01797">
    <property type="entry name" value="Y1_Tnp"/>
    <property type="match status" value="1"/>
</dbReference>
<accession>A0A1G2R1W0</accession>
<dbReference type="Proteomes" id="UP000179258">
    <property type="component" value="Unassembled WGS sequence"/>
</dbReference>